<dbReference type="RefSeq" id="WP_320217145.1">
    <property type="nucleotide sequence ID" value="NZ_JAVIIS010000055.1"/>
</dbReference>
<comment type="caution">
    <text evidence="1">The sequence shown here is derived from an EMBL/GenBank/DDBJ whole genome shotgun (WGS) entry which is preliminary data.</text>
</comment>
<evidence type="ECO:0000313" key="2">
    <source>
        <dbReference type="Proteomes" id="UP001272097"/>
    </source>
</evidence>
<reference evidence="1 2" key="1">
    <citation type="submission" date="2023-08" db="EMBL/GenBank/DDBJ databases">
        <title>Implementing the SeqCode for naming new Mesorhizobium species isolated from Vachellia karroo root nodules.</title>
        <authorList>
            <person name="Van Lill M."/>
        </authorList>
    </citation>
    <scope>NUCLEOTIDE SEQUENCE [LARGE SCALE GENOMIC DNA]</scope>
    <source>
        <strain evidence="1 2">VK3E</strain>
    </source>
</reference>
<keyword evidence="2" id="KW-1185">Reference proteome</keyword>
<organism evidence="1 2">
    <name type="scientific">Mesorhizobium australafricanum</name>
    <dbReference type="NCBI Taxonomy" id="3072311"/>
    <lineage>
        <taxon>Bacteria</taxon>
        <taxon>Pseudomonadati</taxon>
        <taxon>Pseudomonadota</taxon>
        <taxon>Alphaproteobacteria</taxon>
        <taxon>Hyphomicrobiales</taxon>
        <taxon>Phyllobacteriaceae</taxon>
        <taxon>Mesorhizobium</taxon>
    </lineage>
</organism>
<gene>
    <name evidence="1" type="ORF">RFM51_26625</name>
</gene>
<evidence type="ECO:0000313" key="1">
    <source>
        <dbReference type="EMBL" id="MDX8443150.1"/>
    </source>
</evidence>
<proteinExistence type="predicted"/>
<accession>A0ABU4X7B3</accession>
<name>A0ABU4X7B3_9HYPH</name>
<dbReference type="EMBL" id="JAVIIS010000055">
    <property type="protein sequence ID" value="MDX8443150.1"/>
    <property type="molecule type" value="Genomic_DNA"/>
</dbReference>
<sequence length="82" mass="9017">MGSSEFRLSAGQFPYTVSAQRMRLRPAAAWKPACEWQLDGWVAAALAWKNVDSSTKNAEMALAGKAAARPLIGRLRLTIREL</sequence>
<protein>
    <submittedName>
        <fullName evidence="1">Uncharacterized protein</fullName>
    </submittedName>
</protein>
<dbReference type="Proteomes" id="UP001272097">
    <property type="component" value="Unassembled WGS sequence"/>
</dbReference>